<feature type="region of interest" description="Disordered" evidence="1">
    <location>
        <begin position="70"/>
        <end position="100"/>
    </location>
</feature>
<feature type="region of interest" description="Disordered" evidence="1">
    <location>
        <begin position="13"/>
        <end position="32"/>
    </location>
</feature>
<reference evidence="2 3" key="1">
    <citation type="submission" date="2023-10" db="EMBL/GenBank/DDBJ databases">
        <title>Chromosome-scale genome assembly provides insights into flower coloration mechanisms of Canna indica.</title>
        <authorList>
            <person name="Li C."/>
        </authorList>
    </citation>
    <scope>NUCLEOTIDE SEQUENCE [LARGE SCALE GENOMIC DNA]</scope>
    <source>
        <tissue evidence="2">Flower</tissue>
    </source>
</reference>
<protein>
    <submittedName>
        <fullName evidence="2">Uncharacterized protein</fullName>
    </submittedName>
</protein>
<dbReference type="AlphaFoldDB" id="A0AAQ3K4Q0"/>
<gene>
    <name evidence="2" type="ORF">Cni_G09812</name>
</gene>
<dbReference type="EMBL" id="CP136892">
    <property type="protein sequence ID" value="WOL01099.1"/>
    <property type="molecule type" value="Genomic_DNA"/>
</dbReference>
<proteinExistence type="predicted"/>
<evidence type="ECO:0000256" key="1">
    <source>
        <dbReference type="SAM" id="MobiDB-lite"/>
    </source>
</evidence>
<dbReference type="Proteomes" id="UP001327560">
    <property type="component" value="Chromosome 3"/>
</dbReference>
<evidence type="ECO:0000313" key="3">
    <source>
        <dbReference type="Proteomes" id="UP001327560"/>
    </source>
</evidence>
<keyword evidence="3" id="KW-1185">Reference proteome</keyword>
<evidence type="ECO:0000313" key="2">
    <source>
        <dbReference type="EMBL" id="WOL01099.1"/>
    </source>
</evidence>
<accession>A0AAQ3K4Q0</accession>
<sequence>MFWPQIVKLSVIEKEEPESGSFPSLGRRSERSVGERWLPLLGECPERRRKTEEEESGLLELGSGLETRIRRASGHRQCGDEQRRTGETAKDGREKWRNGEMERGPRWKRIRLRECDKRRGNGTYV</sequence>
<organism evidence="2 3">
    <name type="scientific">Canna indica</name>
    <name type="common">Indian-shot</name>
    <dbReference type="NCBI Taxonomy" id="4628"/>
    <lineage>
        <taxon>Eukaryota</taxon>
        <taxon>Viridiplantae</taxon>
        <taxon>Streptophyta</taxon>
        <taxon>Embryophyta</taxon>
        <taxon>Tracheophyta</taxon>
        <taxon>Spermatophyta</taxon>
        <taxon>Magnoliopsida</taxon>
        <taxon>Liliopsida</taxon>
        <taxon>Zingiberales</taxon>
        <taxon>Cannaceae</taxon>
        <taxon>Canna</taxon>
    </lineage>
</organism>
<feature type="compositionally biased region" description="Basic and acidic residues" evidence="1">
    <location>
        <begin position="77"/>
        <end position="100"/>
    </location>
</feature>
<name>A0AAQ3K4Q0_9LILI</name>